<dbReference type="Pfam" id="PF09443">
    <property type="entry name" value="CFC"/>
    <property type="match status" value="1"/>
</dbReference>
<keyword evidence="10" id="KW-1185">Reference proteome</keyword>
<dbReference type="PROSITE" id="PS00022">
    <property type="entry name" value="EGF_1"/>
    <property type="match status" value="1"/>
</dbReference>
<dbReference type="AlphaFoldDB" id="A0A9L0JDU9"/>
<feature type="disulfide bond" evidence="5">
    <location>
        <begin position="179"/>
        <end position="188"/>
    </location>
</feature>
<dbReference type="GO" id="GO:0007165">
    <property type="term" value="P:signal transduction"/>
    <property type="evidence" value="ECO:0007669"/>
    <property type="project" value="UniProtKB-ARBA"/>
</dbReference>
<accession>A0A9L0JDU9</accession>
<dbReference type="FunFam" id="2.10.25.10:FF:000421">
    <property type="entry name" value="Teratocarcinoma-derived growth factor"/>
    <property type="match status" value="1"/>
</dbReference>
<evidence type="ECO:0000313" key="10">
    <source>
        <dbReference type="Proteomes" id="UP000694387"/>
    </source>
</evidence>
<evidence type="ECO:0000256" key="5">
    <source>
        <dbReference type="PROSITE-ProRule" id="PRU00076"/>
    </source>
</evidence>
<dbReference type="InterPro" id="IPR019011">
    <property type="entry name" value="Cryptic/Cripto_CFC-dom"/>
</dbReference>
<keyword evidence="7" id="KW-0812">Transmembrane</keyword>
<dbReference type="Proteomes" id="UP000694387">
    <property type="component" value="Chromosome 21"/>
</dbReference>
<protein>
    <recommendedName>
        <fullName evidence="8">EGF-like domain-containing protein</fullName>
    </recommendedName>
</protein>
<feature type="transmembrane region" description="Helical" evidence="7">
    <location>
        <begin position="94"/>
        <end position="113"/>
    </location>
</feature>
<gene>
    <name evidence="9" type="primary">CRIPTO</name>
</gene>
<keyword evidence="7" id="KW-1133">Transmembrane helix</keyword>
<dbReference type="InterPro" id="IPR000742">
    <property type="entry name" value="EGF"/>
</dbReference>
<keyword evidence="7" id="KW-0472">Membrane</keyword>
<evidence type="ECO:0000256" key="3">
    <source>
        <dbReference type="ARBA" id="ARBA00023157"/>
    </source>
</evidence>
<reference evidence="9" key="3">
    <citation type="submission" date="2025-09" db="UniProtKB">
        <authorList>
            <consortium name="Ensembl"/>
        </authorList>
    </citation>
    <scope>IDENTIFICATION</scope>
</reference>
<reference evidence="9" key="2">
    <citation type="submission" date="2025-08" db="UniProtKB">
        <authorList>
            <consortium name="Ensembl"/>
        </authorList>
    </citation>
    <scope>IDENTIFICATION</scope>
</reference>
<dbReference type="GeneID" id="106838381"/>
<dbReference type="PROSITE" id="PS50026">
    <property type="entry name" value="EGF_3"/>
    <property type="match status" value="1"/>
</dbReference>
<name>A0A9L0JDU9_EQUAS</name>
<evidence type="ECO:0000256" key="6">
    <source>
        <dbReference type="SAM" id="MobiDB-lite"/>
    </source>
</evidence>
<dbReference type="CTD" id="6997"/>
<dbReference type="Ensembl" id="ENSEAST00005062642.1">
    <property type="protein sequence ID" value="ENSEASP00005048187.1"/>
    <property type="gene ID" value="ENSEASG00005025000.1"/>
</dbReference>
<keyword evidence="3 5" id="KW-1015">Disulfide bond</keyword>
<evidence type="ECO:0000256" key="7">
    <source>
        <dbReference type="SAM" id="Phobius"/>
    </source>
</evidence>
<comment type="similarity">
    <text evidence="1">Belongs to the EGF-CFC (Cripto-1/FRL1/Cryptic) family.</text>
</comment>
<dbReference type="RefSeq" id="XP_044610374.2">
    <property type="nucleotide sequence ID" value="XM_044754439.2"/>
</dbReference>
<evidence type="ECO:0000256" key="2">
    <source>
        <dbReference type="ARBA" id="ARBA00022536"/>
    </source>
</evidence>
<feature type="region of interest" description="Disordered" evidence="6">
    <location>
        <begin position="38"/>
        <end position="71"/>
    </location>
</feature>
<reference evidence="9 10" key="1">
    <citation type="journal article" date="2020" name="Nat. Commun.">
        <title>Donkey genomes provide new insights into domestication and selection for coat color.</title>
        <authorList>
            <person name="Wang"/>
            <person name="C."/>
            <person name="Li"/>
            <person name="H."/>
            <person name="Guo"/>
            <person name="Y."/>
            <person name="Huang"/>
            <person name="J."/>
            <person name="Sun"/>
            <person name="Y."/>
            <person name="Min"/>
            <person name="J."/>
            <person name="Wang"/>
            <person name="J."/>
            <person name="Fang"/>
            <person name="X."/>
            <person name="Zhao"/>
            <person name="Z."/>
            <person name="Wang"/>
            <person name="S."/>
            <person name="Zhang"/>
            <person name="Y."/>
            <person name="Liu"/>
            <person name="Q."/>
            <person name="Jiang"/>
            <person name="Q."/>
            <person name="Wang"/>
            <person name="X."/>
            <person name="Guo"/>
            <person name="Y."/>
            <person name="Yang"/>
            <person name="C."/>
            <person name="Wang"/>
            <person name="Y."/>
            <person name="Tian"/>
            <person name="F."/>
            <person name="Zhuang"/>
            <person name="G."/>
            <person name="Fan"/>
            <person name="Y."/>
            <person name="Gao"/>
            <person name="Q."/>
            <person name="Li"/>
            <person name="Y."/>
            <person name="Ju"/>
            <person name="Z."/>
            <person name="Li"/>
            <person name="J."/>
            <person name="Li"/>
            <person name="R."/>
            <person name="Hou"/>
            <person name="M."/>
            <person name="Yang"/>
            <person name="G."/>
            <person name="Liu"/>
            <person name="G."/>
            <person name="Liu"/>
            <person name="W."/>
            <person name="Guo"/>
            <person name="J."/>
            <person name="Pan"/>
            <person name="S."/>
            <person name="Fan"/>
            <person name="G."/>
            <person name="Zhang"/>
            <person name="W."/>
            <person name="Zhang"/>
            <person name="R."/>
            <person name="Yu"/>
            <person name="J."/>
            <person name="Zhang"/>
            <person name="X."/>
            <person name="Yin"/>
            <person name="Q."/>
            <person name="Ji"/>
            <person name="C."/>
            <person name="Jin"/>
            <person name="Y."/>
            <person name="Yue"/>
            <person name="G."/>
            <person name="Liu"/>
            <person name="M."/>
            <person name="Xu"/>
            <person name="J."/>
            <person name="Liu"/>
            <person name="S."/>
            <person name="Jordana"/>
            <person name="J."/>
            <person name="Noce"/>
            <person name="A."/>
            <person name="Amills"/>
            <person name="M."/>
            <person name="Wu"/>
            <person name="D.D."/>
            <person name="Li"/>
            <person name="S."/>
            <person name="Zhou"/>
            <person name="X. and Zhong"/>
            <person name="J."/>
        </authorList>
    </citation>
    <scope>NUCLEOTIDE SEQUENCE [LARGE SCALE GENOMIC DNA]</scope>
</reference>
<keyword evidence="2 5" id="KW-0245">EGF-like domain</keyword>
<proteinExistence type="inferred from homology"/>
<keyword evidence="4" id="KW-0325">Glycoprotein</keyword>
<evidence type="ECO:0000259" key="8">
    <source>
        <dbReference type="PROSITE" id="PS50026"/>
    </source>
</evidence>
<dbReference type="SUPFAM" id="SSF57196">
    <property type="entry name" value="EGF/Laminin"/>
    <property type="match status" value="2"/>
</dbReference>
<dbReference type="CDD" id="cd00054">
    <property type="entry name" value="EGF_CA"/>
    <property type="match status" value="1"/>
</dbReference>
<organism evidence="9 10">
    <name type="scientific">Equus asinus</name>
    <name type="common">Donkey</name>
    <name type="synonym">Equus africanus asinus</name>
    <dbReference type="NCBI Taxonomy" id="9793"/>
    <lineage>
        <taxon>Eukaryota</taxon>
        <taxon>Metazoa</taxon>
        <taxon>Chordata</taxon>
        <taxon>Craniata</taxon>
        <taxon>Vertebrata</taxon>
        <taxon>Euteleostomi</taxon>
        <taxon>Mammalia</taxon>
        <taxon>Eutheria</taxon>
        <taxon>Laurasiatheria</taxon>
        <taxon>Perissodactyla</taxon>
        <taxon>Equidae</taxon>
        <taxon>Equus</taxon>
    </lineage>
</organism>
<evidence type="ECO:0000313" key="9">
    <source>
        <dbReference type="Ensembl" id="ENSEASP00005048187.1"/>
    </source>
</evidence>
<feature type="domain" description="EGF-like" evidence="8">
    <location>
        <begin position="156"/>
        <end position="189"/>
    </location>
</feature>
<evidence type="ECO:0000256" key="1">
    <source>
        <dbReference type="ARBA" id="ARBA00007384"/>
    </source>
</evidence>
<evidence type="ECO:0000256" key="4">
    <source>
        <dbReference type="ARBA" id="ARBA00023180"/>
    </source>
</evidence>
<dbReference type="Gene3D" id="2.10.25.10">
    <property type="entry name" value="Laminin"/>
    <property type="match status" value="1"/>
</dbReference>
<dbReference type="GeneTree" id="ENSGT00940000159076"/>
<sequence length="269" mass="29518">MQMEKEIMDLLCPCGRSAFGQDFFTEYTWHRDCRSSAAAPQPPIRQAGAAPGRTLPPPSRHARAPGAGSRFLPASTCNSGAVDRRKMERFSCSVIMVMAISTAFELGLVAGLGHHELARPSQGDLAFRADTIRSQEEPAVRQRRPFQFVPSTGIQDSKELNKTCCLNGGTCMLGSFCACPPSFYGRNCEHDLRKENCGSVPHGTWLPRRCSMCKCWHGRLRCFPQAFLPGCDGHVMDEHLEASRTPELTLSACTTLTLAGICLAIQSYC</sequence>
<comment type="caution">
    <text evidence="5">Lacks conserved residue(s) required for the propagation of feature annotation.</text>
</comment>